<evidence type="ECO:0000313" key="2">
    <source>
        <dbReference type="Proteomes" id="UP001153620"/>
    </source>
</evidence>
<dbReference type="InterPro" id="IPR051295">
    <property type="entry name" value="LGI_related"/>
</dbReference>
<dbReference type="InterPro" id="IPR001611">
    <property type="entry name" value="Leu-rich_rpt"/>
</dbReference>
<dbReference type="Proteomes" id="UP001153620">
    <property type="component" value="Chromosome 3"/>
</dbReference>
<sequence>MEVLCTFISTLSKPKNSPFDRIRLKPAEIYTCQIENQVILEDDELQFVGQHLNERFNNNVNSVSFNLCFITKVPRNLLNHFPNLHSLTICGSNLKVLNKDDLIKYRHFKSLNFDSNQIEFLPGDLFEGFENLEKVSFNNNNLRVVEPTIFDGLKKLHNVDLNSNPCLNISCKGDFVYNGNFVVDL</sequence>
<dbReference type="SUPFAM" id="SSF52058">
    <property type="entry name" value="L domain-like"/>
    <property type="match status" value="1"/>
</dbReference>
<dbReference type="PANTHER" id="PTHR24367">
    <property type="entry name" value="LEUCINE-RICH REPEAT-CONTAINING PROTEIN"/>
    <property type="match status" value="1"/>
</dbReference>
<proteinExistence type="predicted"/>
<dbReference type="EMBL" id="OU895879">
    <property type="protein sequence ID" value="CAG9807257.1"/>
    <property type="molecule type" value="Genomic_DNA"/>
</dbReference>
<gene>
    <name evidence="1" type="ORF">CHIRRI_LOCUS10106</name>
</gene>
<evidence type="ECO:0000313" key="1">
    <source>
        <dbReference type="EMBL" id="CAG9807257.1"/>
    </source>
</evidence>
<name>A0A9N9WSF1_9DIPT</name>
<reference evidence="1" key="2">
    <citation type="submission" date="2022-10" db="EMBL/GenBank/DDBJ databases">
        <authorList>
            <consortium name="ENA_rothamsted_submissions"/>
            <consortium name="culmorum"/>
            <person name="King R."/>
        </authorList>
    </citation>
    <scope>NUCLEOTIDE SEQUENCE</scope>
</reference>
<protein>
    <submittedName>
        <fullName evidence="1">Uncharacterized protein</fullName>
    </submittedName>
</protein>
<dbReference type="Gene3D" id="3.80.10.10">
    <property type="entry name" value="Ribonuclease Inhibitor"/>
    <property type="match status" value="1"/>
</dbReference>
<reference evidence="1" key="1">
    <citation type="submission" date="2022-01" db="EMBL/GenBank/DDBJ databases">
        <authorList>
            <person name="King R."/>
        </authorList>
    </citation>
    <scope>NUCLEOTIDE SEQUENCE</scope>
</reference>
<dbReference type="PANTHER" id="PTHR24367:SF318">
    <property type="entry name" value="LEUCINE-RICH GLIOMA-INACTIVATED PROTEIN 1-LIKE"/>
    <property type="match status" value="1"/>
</dbReference>
<dbReference type="Pfam" id="PF13855">
    <property type="entry name" value="LRR_8"/>
    <property type="match status" value="1"/>
</dbReference>
<accession>A0A9N9WSF1</accession>
<dbReference type="InterPro" id="IPR032675">
    <property type="entry name" value="LRR_dom_sf"/>
</dbReference>
<dbReference type="AlphaFoldDB" id="A0A9N9WSF1"/>
<keyword evidence="2" id="KW-1185">Reference proteome</keyword>
<organism evidence="1 2">
    <name type="scientific">Chironomus riparius</name>
    <dbReference type="NCBI Taxonomy" id="315576"/>
    <lineage>
        <taxon>Eukaryota</taxon>
        <taxon>Metazoa</taxon>
        <taxon>Ecdysozoa</taxon>
        <taxon>Arthropoda</taxon>
        <taxon>Hexapoda</taxon>
        <taxon>Insecta</taxon>
        <taxon>Pterygota</taxon>
        <taxon>Neoptera</taxon>
        <taxon>Endopterygota</taxon>
        <taxon>Diptera</taxon>
        <taxon>Nematocera</taxon>
        <taxon>Chironomoidea</taxon>
        <taxon>Chironomidae</taxon>
        <taxon>Chironominae</taxon>
        <taxon>Chironomus</taxon>
    </lineage>
</organism>
<dbReference type="OrthoDB" id="2013775at2759"/>